<dbReference type="OMA" id="KIMIQGG"/>
<evidence type="ECO:0000256" key="1">
    <source>
        <dbReference type="ARBA" id="ARBA00022884"/>
    </source>
</evidence>
<dbReference type="RefSeq" id="XP_020437327.1">
    <property type="nucleotide sequence ID" value="XM_020573210.1"/>
</dbReference>
<dbReference type="GeneID" id="31357743"/>
<dbReference type="GO" id="GO:0003723">
    <property type="term" value="F:RNA binding"/>
    <property type="evidence" value="ECO:0007669"/>
    <property type="project" value="UniProtKB-KW"/>
</dbReference>
<dbReference type="InParanoid" id="D3B1P4"/>
<keyword evidence="1" id="KW-0694">RNA-binding</keyword>
<dbReference type="EMBL" id="ADBJ01000008">
    <property type="protein sequence ID" value="EFA85218.1"/>
    <property type="molecule type" value="Genomic_DNA"/>
</dbReference>
<feature type="compositionally biased region" description="Gly residues" evidence="2">
    <location>
        <begin position="84"/>
        <end position="109"/>
    </location>
</feature>
<evidence type="ECO:0000313" key="5">
    <source>
        <dbReference type="Proteomes" id="UP000001396"/>
    </source>
</evidence>
<evidence type="ECO:0000313" key="4">
    <source>
        <dbReference type="EMBL" id="EFA85218.1"/>
    </source>
</evidence>
<feature type="domain" description="Chromatin target of PRMT1 protein C-terminal" evidence="3">
    <location>
        <begin position="64"/>
        <end position="144"/>
    </location>
</feature>
<dbReference type="Proteomes" id="UP000001396">
    <property type="component" value="Unassembled WGS sequence"/>
</dbReference>
<dbReference type="FunCoup" id="D3B1P4">
    <property type="interactions" value="169"/>
</dbReference>
<gene>
    <name evidence="4" type="ORF">PPL_02218</name>
</gene>
<feature type="region of interest" description="Disordered" evidence="2">
    <location>
        <begin position="1"/>
        <end position="126"/>
    </location>
</feature>
<accession>D3B1P4</accession>
<evidence type="ECO:0000256" key="2">
    <source>
        <dbReference type="SAM" id="MobiDB-lite"/>
    </source>
</evidence>
<comment type="caution">
    <text evidence="4">The sequence shown here is derived from an EMBL/GenBank/DDBJ whole genome shotgun (WGS) entry which is preliminary data.</text>
</comment>
<protein>
    <recommendedName>
        <fullName evidence="3">Chromatin target of PRMT1 protein C-terminal domain-containing protein</fullName>
    </recommendedName>
</protein>
<name>D3B1P4_HETP5</name>
<proteinExistence type="predicted"/>
<evidence type="ECO:0000259" key="3">
    <source>
        <dbReference type="SMART" id="SM01218"/>
    </source>
</evidence>
<dbReference type="Pfam" id="PF13865">
    <property type="entry name" value="FoP_duplication"/>
    <property type="match status" value="1"/>
</dbReference>
<dbReference type="InterPro" id="IPR025715">
    <property type="entry name" value="FoP_C"/>
</dbReference>
<sequence>MSSSFNRGGRRVIVGGSGSASGTLNDRFTQMKDTKVAISSPGFKKRSGGSTSVTITRDGGDRRPSGGRSHSGGDRGGRSHAGGRPQGGRGGSRGGRFGGRGGSRGGRGGRGGRFKKEKTPTKEELDAELDQIAKDNEMKENGESNYEKLEIIDLDDLGRVFIINL</sequence>
<dbReference type="AlphaFoldDB" id="D3B1P4"/>
<keyword evidence="5" id="KW-1185">Reference proteome</keyword>
<reference evidence="4 5" key="1">
    <citation type="journal article" date="2011" name="Genome Res.">
        <title>Phylogeny-wide analysis of social amoeba genomes highlights ancient origins for complex intercellular communication.</title>
        <authorList>
            <person name="Heidel A.J."/>
            <person name="Lawal H.M."/>
            <person name="Felder M."/>
            <person name="Schilde C."/>
            <person name="Helps N.R."/>
            <person name="Tunggal B."/>
            <person name="Rivero F."/>
            <person name="John U."/>
            <person name="Schleicher M."/>
            <person name="Eichinger L."/>
            <person name="Platzer M."/>
            <person name="Noegel A.A."/>
            <person name="Schaap P."/>
            <person name="Gloeckner G."/>
        </authorList>
    </citation>
    <scope>NUCLEOTIDE SEQUENCE [LARGE SCALE GENOMIC DNA]</scope>
    <source>
        <strain evidence="5">ATCC 26659 / Pp 5 / PN500</strain>
    </source>
</reference>
<dbReference type="SMART" id="SM01218">
    <property type="entry name" value="FoP_duplication"/>
    <property type="match status" value="1"/>
</dbReference>
<organism evidence="4 5">
    <name type="scientific">Heterostelium pallidum (strain ATCC 26659 / Pp 5 / PN500)</name>
    <name type="common">Cellular slime mold</name>
    <name type="synonym">Polysphondylium pallidum</name>
    <dbReference type="NCBI Taxonomy" id="670386"/>
    <lineage>
        <taxon>Eukaryota</taxon>
        <taxon>Amoebozoa</taxon>
        <taxon>Evosea</taxon>
        <taxon>Eumycetozoa</taxon>
        <taxon>Dictyostelia</taxon>
        <taxon>Acytosteliales</taxon>
        <taxon>Acytosteliaceae</taxon>
        <taxon>Heterostelium</taxon>
    </lineage>
</organism>